<dbReference type="EMBL" id="AP021875">
    <property type="protein sequence ID" value="BBO73480.1"/>
    <property type="molecule type" value="Genomic_DNA"/>
</dbReference>
<evidence type="ECO:0000313" key="2">
    <source>
        <dbReference type="EMBL" id="BBO73480.1"/>
    </source>
</evidence>
<dbReference type="Gene3D" id="3.30.450.20">
    <property type="entry name" value="PAS domain"/>
    <property type="match status" value="2"/>
</dbReference>
<keyword evidence="3" id="KW-1185">Reference proteome</keyword>
<dbReference type="InterPro" id="IPR035965">
    <property type="entry name" value="PAS-like_dom_sf"/>
</dbReference>
<evidence type="ECO:0000259" key="1">
    <source>
        <dbReference type="SMART" id="SM00091"/>
    </source>
</evidence>
<dbReference type="SUPFAM" id="SSF55785">
    <property type="entry name" value="PYP-like sensor domain (PAS domain)"/>
    <property type="match status" value="2"/>
</dbReference>
<dbReference type="RefSeq" id="WP_231715669.1">
    <property type="nucleotide sequence ID" value="NZ_AP021875.1"/>
</dbReference>
<gene>
    <name evidence="2" type="ORF">DSCW_08970</name>
</gene>
<evidence type="ECO:0000313" key="3">
    <source>
        <dbReference type="Proteomes" id="UP000427769"/>
    </source>
</evidence>
<dbReference type="Pfam" id="PF08448">
    <property type="entry name" value="PAS_4"/>
    <property type="match status" value="1"/>
</dbReference>
<dbReference type="KEGG" id="dwd:DSCW_08970"/>
<dbReference type="InterPro" id="IPR013656">
    <property type="entry name" value="PAS_4"/>
</dbReference>
<protein>
    <recommendedName>
        <fullName evidence="1">PAS domain-containing protein</fullName>
    </recommendedName>
</protein>
<organism evidence="2 3">
    <name type="scientific">Desulfosarcina widdelii</name>
    <dbReference type="NCBI Taxonomy" id="947919"/>
    <lineage>
        <taxon>Bacteria</taxon>
        <taxon>Pseudomonadati</taxon>
        <taxon>Thermodesulfobacteriota</taxon>
        <taxon>Desulfobacteria</taxon>
        <taxon>Desulfobacterales</taxon>
        <taxon>Desulfosarcinaceae</taxon>
        <taxon>Desulfosarcina</taxon>
    </lineage>
</organism>
<feature type="domain" description="PAS" evidence="1">
    <location>
        <begin position="238"/>
        <end position="305"/>
    </location>
</feature>
<accession>A0A5K7YYM7</accession>
<dbReference type="Pfam" id="PF00989">
    <property type="entry name" value="PAS"/>
    <property type="match status" value="1"/>
</dbReference>
<dbReference type="GO" id="GO:0006355">
    <property type="term" value="P:regulation of DNA-templated transcription"/>
    <property type="evidence" value="ECO:0007669"/>
    <property type="project" value="InterPro"/>
</dbReference>
<dbReference type="SMART" id="SM00091">
    <property type="entry name" value="PAS"/>
    <property type="match status" value="2"/>
</dbReference>
<dbReference type="AlphaFoldDB" id="A0A5K7YYM7"/>
<dbReference type="Proteomes" id="UP000427769">
    <property type="component" value="Chromosome"/>
</dbReference>
<sequence length="433" mass="49702">MEALVRGAPPDERFSYQFFCHPDVDEADLKGCRVIILDFEDDKPISLEKILAAKDEQAAVIGCFSVGSFSALAENYQLFDQIWFKPFAEEKVRSSFNRLLKRLKEQEDSVLTQKYLDTLIDSLPDLIWFKDAKGAHLKVNNSFCRAVNKTKAQVEGRGHYYIWDLEPDEYAQGEYICLESEEIVLDKKETCLFDETVKCGNELRKFKTYKSPIFDTDGSIMGTVGFAHDVTDLQNLLIELNILIESLPFAMMIMDKDRTITSVNRRFTDNFMLDRAEVIGKPVDSLLDETKAFTRSKKWIVERKNESVRLLSEDRVLKILEEKLLDVFGIPAGYIQIFMDITFEHRLLEEKKKLEDALAEIKKLSGMLPICASCKKIRDDKGYWTQIESYISKHSDTQFSHGICPDCARKLYGDLYEKTPSGRAANQTEDDGS</sequence>
<feature type="domain" description="PAS" evidence="1">
    <location>
        <begin position="114"/>
        <end position="183"/>
    </location>
</feature>
<reference evidence="2 3" key="1">
    <citation type="submission" date="2019-11" db="EMBL/GenBank/DDBJ databases">
        <title>Comparative genomics of hydrocarbon-degrading Desulfosarcina strains.</title>
        <authorList>
            <person name="Watanabe M."/>
            <person name="Kojima H."/>
            <person name="Fukui M."/>
        </authorList>
    </citation>
    <scope>NUCLEOTIDE SEQUENCE [LARGE SCALE GENOMIC DNA]</scope>
    <source>
        <strain evidence="2 3">PP31</strain>
    </source>
</reference>
<dbReference type="CDD" id="cd00130">
    <property type="entry name" value="PAS"/>
    <property type="match status" value="1"/>
</dbReference>
<dbReference type="InterPro" id="IPR000014">
    <property type="entry name" value="PAS"/>
</dbReference>
<dbReference type="InterPro" id="IPR013767">
    <property type="entry name" value="PAS_fold"/>
</dbReference>
<name>A0A5K7YYM7_9BACT</name>
<dbReference type="NCBIfam" id="TIGR00229">
    <property type="entry name" value="sensory_box"/>
    <property type="match status" value="1"/>
</dbReference>
<proteinExistence type="predicted"/>